<protein>
    <submittedName>
        <fullName evidence="1">Uncharacterized protein</fullName>
    </submittedName>
</protein>
<comment type="caution">
    <text evidence="1">The sequence shown here is derived from an EMBL/GenBank/DDBJ whole genome shotgun (WGS) entry which is preliminary data.</text>
</comment>
<dbReference type="EMBL" id="JADBEE010000001">
    <property type="protein sequence ID" value="MBE1514300.1"/>
    <property type="molecule type" value="Genomic_DNA"/>
</dbReference>
<organism evidence="1 2">
    <name type="scientific">Nesterenkonia halotolerans</name>
    <dbReference type="NCBI Taxonomy" id="225325"/>
    <lineage>
        <taxon>Bacteria</taxon>
        <taxon>Bacillati</taxon>
        <taxon>Actinomycetota</taxon>
        <taxon>Actinomycetes</taxon>
        <taxon>Micrococcales</taxon>
        <taxon>Micrococcaceae</taxon>
        <taxon>Nesterenkonia</taxon>
    </lineage>
</organism>
<accession>A0ABR9J5W9</accession>
<reference evidence="1 2" key="1">
    <citation type="submission" date="2020-10" db="EMBL/GenBank/DDBJ databases">
        <title>Sequencing the genomes of 1000 actinobacteria strains.</title>
        <authorList>
            <person name="Klenk H.-P."/>
        </authorList>
    </citation>
    <scope>NUCLEOTIDE SEQUENCE [LARGE SCALE GENOMIC DNA]</scope>
    <source>
        <strain evidence="1 2">DSM 15474</strain>
    </source>
</reference>
<sequence length="108" mass="12411">MSGTPPARRIIRLFPDYSRDWPLWENSTPTWDVGYTTTPETYGLSEALTADMASWNALWEHHFDPIDGWDDGVNYERWAAAGEAIAARLQREVKAFANVQYEGDQYKP</sequence>
<proteinExistence type="predicted"/>
<gene>
    <name evidence="1" type="ORF">H4W26_001055</name>
</gene>
<name>A0ABR9J5W9_9MICC</name>
<evidence type="ECO:0000313" key="2">
    <source>
        <dbReference type="Proteomes" id="UP000636579"/>
    </source>
</evidence>
<dbReference type="RefSeq" id="WP_192591067.1">
    <property type="nucleotide sequence ID" value="NZ_JADBEE010000001.1"/>
</dbReference>
<keyword evidence="2" id="KW-1185">Reference proteome</keyword>
<evidence type="ECO:0000313" key="1">
    <source>
        <dbReference type="EMBL" id="MBE1514300.1"/>
    </source>
</evidence>
<dbReference type="Proteomes" id="UP000636579">
    <property type="component" value="Unassembled WGS sequence"/>
</dbReference>